<protein>
    <submittedName>
        <fullName evidence="1">Uncharacterized protein</fullName>
    </submittedName>
</protein>
<reference evidence="1" key="2">
    <citation type="submission" date="2021-04" db="EMBL/GenBank/DDBJ databases">
        <authorList>
            <person name="Gilroy R."/>
        </authorList>
    </citation>
    <scope>NUCLEOTIDE SEQUENCE</scope>
    <source>
        <strain evidence="1">ChiBcec8-13705</strain>
    </source>
</reference>
<sequence length="497" mass="53488">MNTPRPARLRGHTRIELTDCRTGRRKIYEKDNLVTGALQEIFTPLGIYTDSNLLTPQGEGDEAGLLAYACGGLLLYDRALPAETATRFAPAEAQVVGCGAYGAANTGENRLRGSFNSVESSIDPEAGTATFVYDFSTQQANGTIAAACLTHRSGGYLASGDTNLSNAACELPAGDTFGGRLSRTFLDYLDNAEDIPWLLELDEAADTVRLARPGAAADGGLQLTLETYPAMLRSLDLFWPRGQKPPHSEEVVPITATLLRSGSQAAYFAGWNYRGEDRTLYITNVGGTTCAANAALQVIAVNLDTKAETIYPLTNQTGVTLAGRLAGSLSGQTLSLSRRVACPLGGYVYNGYLYMRSQNQEGGAYRYFRIALDDAGDVEEVACNGDQMPYVHDAYGGRMYSYTGNGSPDHGVVLDTARNCLLRHEAFSSSATYNKRYDIRGRSILQLYCKDTGTGTDGVGLSLRPNYLATVNNLGETVQKTADQTMKVTYTLTRLSG</sequence>
<proteinExistence type="predicted"/>
<name>A0A9D2M6Y0_9FIRM</name>
<evidence type="ECO:0000313" key="2">
    <source>
        <dbReference type="Proteomes" id="UP000886803"/>
    </source>
</evidence>
<accession>A0A9D2M6Y0</accession>
<evidence type="ECO:0000313" key="1">
    <source>
        <dbReference type="EMBL" id="HJB41950.1"/>
    </source>
</evidence>
<reference evidence="1" key="1">
    <citation type="journal article" date="2021" name="PeerJ">
        <title>Extensive microbial diversity within the chicken gut microbiome revealed by metagenomics and culture.</title>
        <authorList>
            <person name="Gilroy R."/>
            <person name="Ravi A."/>
            <person name="Getino M."/>
            <person name="Pursley I."/>
            <person name="Horton D.L."/>
            <person name="Alikhan N.F."/>
            <person name="Baker D."/>
            <person name="Gharbi K."/>
            <person name="Hall N."/>
            <person name="Watson M."/>
            <person name="Adriaenssens E.M."/>
            <person name="Foster-Nyarko E."/>
            <person name="Jarju S."/>
            <person name="Secka A."/>
            <person name="Antonio M."/>
            <person name="Oren A."/>
            <person name="Chaudhuri R.R."/>
            <person name="La Ragione R."/>
            <person name="Hildebrand F."/>
            <person name="Pallen M.J."/>
        </authorList>
    </citation>
    <scope>NUCLEOTIDE SEQUENCE</scope>
    <source>
        <strain evidence="1">ChiBcec8-13705</strain>
    </source>
</reference>
<dbReference type="AlphaFoldDB" id="A0A9D2M6Y0"/>
<gene>
    <name evidence="1" type="ORF">H9945_05560</name>
</gene>
<organism evidence="1 2">
    <name type="scientific">Candidatus Gemmiger avicola</name>
    <dbReference type="NCBI Taxonomy" id="2838605"/>
    <lineage>
        <taxon>Bacteria</taxon>
        <taxon>Bacillati</taxon>
        <taxon>Bacillota</taxon>
        <taxon>Clostridia</taxon>
        <taxon>Eubacteriales</taxon>
        <taxon>Gemmiger</taxon>
    </lineage>
</organism>
<comment type="caution">
    <text evidence="1">The sequence shown here is derived from an EMBL/GenBank/DDBJ whole genome shotgun (WGS) entry which is preliminary data.</text>
</comment>
<dbReference type="Proteomes" id="UP000886803">
    <property type="component" value="Unassembled WGS sequence"/>
</dbReference>
<dbReference type="EMBL" id="DWYG01000085">
    <property type="protein sequence ID" value="HJB41950.1"/>
    <property type="molecule type" value="Genomic_DNA"/>
</dbReference>